<dbReference type="PATRIC" id="fig|1075402.3.peg.2116"/>
<dbReference type="InterPro" id="IPR002539">
    <property type="entry name" value="MaoC-like_dom"/>
</dbReference>
<name>A0A1E7KF35_9ACTN</name>
<dbReference type="Gene3D" id="3.10.129.10">
    <property type="entry name" value="Hotdog Thioesterase"/>
    <property type="match status" value="1"/>
</dbReference>
<dbReference type="Pfam" id="PF22622">
    <property type="entry name" value="MFE-2_hydrat-2_N"/>
    <property type="match status" value="1"/>
</dbReference>
<evidence type="ECO:0000256" key="2">
    <source>
        <dbReference type="SAM" id="MobiDB-lite"/>
    </source>
</evidence>
<dbReference type="STRING" id="1075402.AN216_15930"/>
<sequence>MPVDAERALASAPRATEISWQHQDVLLYHLGLGAGDPPTDLGELRYALESELRVLPSFATVAGGGPGVMAALDFPGIDVDWADVLHAGQSVTSHRPIPPIGSATRTQAVTAVYDKTSAAVLVLRTEAADAQGPLWSCESRLFVRGGGGFGGERGPSAGGRPPPQREPDHRVSRHTRPEQALLYRLSGDRNPLHADPRFARRAGFDRPILHGLCSYGIALKAVVDTVLAGDVTRVRSCATRFSGVVFPGETLRMALWRETDQAVRLEATVEPGTVGGDEVGRSGAPVLADMLVEHV</sequence>
<evidence type="ECO:0000256" key="1">
    <source>
        <dbReference type="ARBA" id="ARBA00005254"/>
    </source>
</evidence>
<dbReference type="PANTHER" id="PTHR13078:SF59">
    <property type="entry name" value="ENOYL-COA HYDRATASE CHSH3"/>
    <property type="match status" value="1"/>
</dbReference>
<dbReference type="GO" id="GO:0006635">
    <property type="term" value="P:fatty acid beta-oxidation"/>
    <property type="evidence" value="ECO:0007669"/>
    <property type="project" value="TreeGrafter"/>
</dbReference>
<proteinExistence type="inferred from homology"/>
<dbReference type="RefSeq" id="WP_070197346.1">
    <property type="nucleotide sequence ID" value="NZ_LJGU01000128.1"/>
</dbReference>
<dbReference type="Proteomes" id="UP000176101">
    <property type="component" value="Unassembled WGS sequence"/>
</dbReference>
<dbReference type="GO" id="GO:0004300">
    <property type="term" value="F:enoyl-CoA hydratase activity"/>
    <property type="evidence" value="ECO:0007669"/>
    <property type="project" value="TreeGrafter"/>
</dbReference>
<comment type="caution">
    <text evidence="5">The sequence shown here is derived from an EMBL/GenBank/DDBJ whole genome shotgun (WGS) entry which is preliminary data.</text>
</comment>
<feature type="compositionally biased region" description="Gly residues" evidence="2">
    <location>
        <begin position="148"/>
        <end position="157"/>
    </location>
</feature>
<reference evidence="5 6" key="1">
    <citation type="journal article" date="2016" name="Front. Microbiol.">
        <title>Comparative Genomics Analysis of Streptomyces Species Reveals Their Adaptation to the Marine Environment and Their Diversity at the Genomic Level.</title>
        <authorList>
            <person name="Tian X."/>
            <person name="Zhang Z."/>
            <person name="Yang T."/>
            <person name="Chen M."/>
            <person name="Li J."/>
            <person name="Chen F."/>
            <person name="Yang J."/>
            <person name="Li W."/>
            <person name="Zhang B."/>
            <person name="Zhang Z."/>
            <person name="Wu J."/>
            <person name="Zhang C."/>
            <person name="Long L."/>
            <person name="Xiao J."/>
        </authorList>
    </citation>
    <scope>NUCLEOTIDE SEQUENCE [LARGE SCALE GENOMIC DNA]</scope>
    <source>
        <strain evidence="5 6">SCSIO 02100</strain>
    </source>
</reference>
<accession>A0A1E7KF35</accession>
<organism evidence="5 6">
    <name type="scientific">Streptomyces oceani</name>
    <dbReference type="NCBI Taxonomy" id="1075402"/>
    <lineage>
        <taxon>Bacteria</taxon>
        <taxon>Bacillati</taxon>
        <taxon>Actinomycetota</taxon>
        <taxon>Actinomycetes</taxon>
        <taxon>Kitasatosporales</taxon>
        <taxon>Streptomycetaceae</taxon>
        <taxon>Streptomyces</taxon>
    </lineage>
</organism>
<dbReference type="Pfam" id="PF01575">
    <property type="entry name" value="MaoC_dehydratas"/>
    <property type="match status" value="1"/>
</dbReference>
<dbReference type="CDD" id="cd03448">
    <property type="entry name" value="HDE_HSD"/>
    <property type="match status" value="1"/>
</dbReference>
<protein>
    <submittedName>
        <fullName evidence="5">3-alpha,7-alpha, 12-alpha-trihydroxy-5-beta-cholest-24-enoyl-CoA hydratase</fullName>
    </submittedName>
</protein>
<dbReference type="SUPFAM" id="SSF54637">
    <property type="entry name" value="Thioesterase/thiol ester dehydrase-isomerase"/>
    <property type="match status" value="2"/>
</dbReference>
<feature type="domain" description="Peroxisomal multifunctional enzyme type 2-like N-terminal" evidence="4">
    <location>
        <begin position="20"/>
        <end position="145"/>
    </location>
</feature>
<feature type="domain" description="MaoC-like" evidence="3">
    <location>
        <begin position="162"/>
        <end position="269"/>
    </location>
</feature>
<evidence type="ECO:0000259" key="4">
    <source>
        <dbReference type="Pfam" id="PF22622"/>
    </source>
</evidence>
<dbReference type="PANTHER" id="PTHR13078">
    <property type="entry name" value="PEROXISOMAL MULTIFUNCTIONAL ENZYME TYPE 2-RELATED"/>
    <property type="match status" value="1"/>
</dbReference>
<dbReference type="GO" id="GO:0003857">
    <property type="term" value="F:(3S)-3-hydroxyacyl-CoA dehydrogenase (NAD+) activity"/>
    <property type="evidence" value="ECO:0007669"/>
    <property type="project" value="TreeGrafter"/>
</dbReference>
<gene>
    <name evidence="5" type="ORF">AN216_15930</name>
</gene>
<evidence type="ECO:0000313" key="5">
    <source>
        <dbReference type="EMBL" id="OEV02523.1"/>
    </source>
</evidence>
<dbReference type="OrthoDB" id="5522043at2"/>
<dbReference type="InterPro" id="IPR054357">
    <property type="entry name" value="MFE-2_N"/>
</dbReference>
<dbReference type="InterPro" id="IPR029069">
    <property type="entry name" value="HotDog_dom_sf"/>
</dbReference>
<evidence type="ECO:0000259" key="3">
    <source>
        <dbReference type="Pfam" id="PF01575"/>
    </source>
</evidence>
<dbReference type="GO" id="GO:0044594">
    <property type="term" value="F:17-beta-hydroxysteroid dehydrogenase (NAD+) activity"/>
    <property type="evidence" value="ECO:0007669"/>
    <property type="project" value="TreeGrafter"/>
</dbReference>
<dbReference type="EMBL" id="LJGU01000128">
    <property type="protein sequence ID" value="OEV02523.1"/>
    <property type="molecule type" value="Genomic_DNA"/>
</dbReference>
<evidence type="ECO:0000313" key="6">
    <source>
        <dbReference type="Proteomes" id="UP000176101"/>
    </source>
</evidence>
<keyword evidence="6" id="KW-1185">Reference proteome</keyword>
<comment type="similarity">
    <text evidence="1">Belongs to the enoyl-CoA hydratase/isomerase family.</text>
</comment>
<feature type="region of interest" description="Disordered" evidence="2">
    <location>
        <begin position="148"/>
        <end position="177"/>
    </location>
</feature>
<dbReference type="AlphaFoldDB" id="A0A1E7KF35"/>